<dbReference type="Pfam" id="PF07686">
    <property type="entry name" value="V-set"/>
    <property type="match status" value="1"/>
</dbReference>
<evidence type="ECO:0000313" key="4">
    <source>
        <dbReference type="EMBL" id="QLD94874.1"/>
    </source>
</evidence>
<dbReference type="SMART" id="SM00409">
    <property type="entry name" value="IG"/>
    <property type="match status" value="1"/>
</dbReference>
<reference evidence="4" key="1">
    <citation type="submission" date="2019-05" db="EMBL/GenBank/DDBJ databases">
        <authorList>
            <person name="Li S."/>
            <person name="Chen X."/>
        </authorList>
    </citation>
    <scope>NUCLEOTIDE SEQUENCE</scope>
</reference>
<dbReference type="InterPro" id="IPR036179">
    <property type="entry name" value="Ig-like_dom_sf"/>
</dbReference>
<name>A0A7D5F5D4_CTEID</name>
<feature type="transmembrane region" description="Helical" evidence="1">
    <location>
        <begin position="150"/>
        <end position="172"/>
    </location>
</feature>
<proteinExistence type="evidence at transcript level"/>
<dbReference type="InterPro" id="IPR003598">
    <property type="entry name" value="Ig_sub2"/>
</dbReference>
<dbReference type="InterPro" id="IPR013783">
    <property type="entry name" value="Ig-like_fold"/>
</dbReference>
<feature type="chain" id="PRO_5027906183" evidence="2">
    <location>
        <begin position="20"/>
        <end position="214"/>
    </location>
</feature>
<keyword evidence="1" id="KW-1133">Transmembrane helix</keyword>
<sequence length="214" mass="24019">MNYFSEFIVCLVTFAVAECLKHDISAITGEDAVLPCAAKSKDGVQYRSVIWYKVAEGPSRTLTGLVMKRLTENNGKVEKYKGVEREVELLESTKSLILSNVTAEDSGIYSCFMSAPLGHQNQEGEVVLNVNEFITAEEMEYNKSDNHNTLYVMAFAVLGVALLMFCISYVFTRDMFTTGLFKKCIPKQQEALERLFASRQELDCHQACGLQDFT</sequence>
<dbReference type="InterPro" id="IPR013106">
    <property type="entry name" value="Ig_V-set"/>
</dbReference>
<dbReference type="AlphaFoldDB" id="A0A7D5F5D4"/>
<dbReference type="Gene3D" id="2.60.40.10">
    <property type="entry name" value="Immunoglobulins"/>
    <property type="match status" value="1"/>
</dbReference>
<dbReference type="EMBL" id="MK883441">
    <property type="protein sequence ID" value="QLD94874.1"/>
    <property type="molecule type" value="mRNA"/>
</dbReference>
<dbReference type="InterPro" id="IPR007110">
    <property type="entry name" value="Ig-like_dom"/>
</dbReference>
<evidence type="ECO:0000256" key="1">
    <source>
        <dbReference type="SAM" id="Phobius"/>
    </source>
</evidence>
<dbReference type="SMART" id="SM00408">
    <property type="entry name" value="IGc2"/>
    <property type="match status" value="1"/>
</dbReference>
<feature type="signal peptide" evidence="2">
    <location>
        <begin position="1"/>
        <end position="19"/>
    </location>
</feature>
<protein>
    <submittedName>
        <fullName evidence="4">CD83</fullName>
    </submittedName>
</protein>
<keyword evidence="1" id="KW-0812">Transmembrane</keyword>
<dbReference type="SMART" id="SM00406">
    <property type="entry name" value="IGv"/>
    <property type="match status" value="1"/>
</dbReference>
<keyword evidence="1" id="KW-0472">Membrane</keyword>
<dbReference type="PANTHER" id="PTHR15193">
    <property type="entry name" value="CD83 ANTIGEN"/>
    <property type="match status" value="1"/>
</dbReference>
<dbReference type="SUPFAM" id="SSF48726">
    <property type="entry name" value="Immunoglobulin"/>
    <property type="match status" value="1"/>
</dbReference>
<feature type="domain" description="Ig-like" evidence="3">
    <location>
        <begin position="29"/>
        <end position="129"/>
    </location>
</feature>
<keyword evidence="2" id="KW-0732">Signal</keyword>
<organism evidence="4">
    <name type="scientific">Ctenopharyngodon idella</name>
    <name type="common">Grass carp</name>
    <name type="synonym">Leuciscus idella</name>
    <dbReference type="NCBI Taxonomy" id="7959"/>
    <lineage>
        <taxon>Eukaryota</taxon>
        <taxon>Metazoa</taxon>
        <taxon>Chordata</taxon>
        <taxon>Craniata</taxon>
        <taxon>Vertebrata</taxon>
        <taxon>Euteleostomi</taxon>
        <taxon>Actinopterygii</taxon>
        <taxon>Neopterygii</taxon>
        <taxon>Teleostei</taxon>
        <taxon>Ostariophysi</taxon>
        <taxon>Cypriniformes</taxon>
        <taxon>Xenocyprididae</taxon>
        <taxon>Xenocypridinae</taxon>
        <taxon>Ctenopharyngodon</taxon>
    </lineage>
</organism>
<accession>A0A7D5F5D4</accession>
<evidence type="ECO:0000256" key="2">
    <source>
        <dbReference type="SAM" id="SignalP"/>
    </source>
</evidence>
<dbReference type="PANTHER" id="PTHR15193:SF1">
    <property type="entry name" value="CD83 ANTIGEN"/>
    <property type="match status" value="1"/>
</dbReference>
<evidence type="ECO:0000259" key="3">
    <source>
        <dbReference type="PROSITE" id="PS50835"/>
    </source>
</evidence>
<dbReference type="InterPro" id="IPR003599">
    <property type="entry name" value="Ig_sub"/>
</dbReference>
<dbReference type="PROSITE" id="PS50835">
    <property type="entry name" value="IG_LIKE"/>
    <property type="match status" value="1"/>
</dbReference>